<comment type="subcellular location">
    <subcellularLocation>
        <location evidence="1">Cytoplasm</location>
        <location evidence="1">Cytosol</location>
    </subcellularLocation>
</comment>
<gene>
    <name evidence="13" type="primary">ENGASE</name>
</gene>
<dbReference type="OMA" id="SQVRWQP"/>
<keyword evidence="4" id="KW-0963">Cytoplasm</keyword>
<dbReference type="EC" id="3.2.1.96" evidence="3"/>
<evidence type="ECO:0000259" key="12">
    <source>
        <dbReference type="Pfam" id="PF25529"/>
    </source>
</evidence>
<dbReference type="FunFam" id="3.20.20.80:FF:000043">
    <property type="entry name" value="cytosolic endo-beta-N-acetylglucosaminidase"/>
    <property type="match status" value="1"/>
</dbReference>
<evidence type="ECO:0000256" key="8">
    <source>
        <dbReference type="ARBA" id="ARBA00054935"/>
    </source>
</evidence>
<dbReference type="AlphaFoldDB" id="A0A670HU92"/>
<dbReference type="PANTHER" id="PTHR13246:SF1">
    <property type="entry name" value="CYTOSOLIC ENDO-BETA-N-ACETYLGLUCOSAMINIDASE"/>
    <property type="match status" value="1"/>
</dbReference>
<evidence type="ECO:0000256" key="7">
    <source>
        <dbReference type="ARBA" id="ARBA00034414"/>
    </source>
</evidence>
<evidence type="ECO:0000313" key="14">
    <source>
        <dbReference type="Proteomes" id="UP000472272"/>
    </source>
</evidence>
<dbReference type="GO" id="GO:0033925">
    <property type="term" value="F:mannosyl-glycoprotein endo-beta-N-acetylglucosaminidase activity"/>
    <property type="evidence" value="ECO:0007669"/>
    <property type="project" value="UniProtKB-EC"/>
</dbReference>
<dbReference type="Proteomes" id="UP000472272">
    <property type="component" value="Chromosome 2"/>
</dbReference>
<evidence type="ECO:0000256" key="4">
    <source>
        <dbReference type="ARBA" id="ARBA00022490"/>
    </source>
</evidence>
<feature type="domain" description="Cytosolic endo-beta-N-acetylglucosaminidase TIM barrel" evidence="11">
    <location>
        <begin position="178"/>
        <end position="453"/>
    </location>
</feature>
<dbReference type="CTD" id="64772"/>
<keyword evidence="14" id="KW-1185">Reference proteome</keyword>
<dbReference type="Ensembl" id="ENSPMRT00000003509.1">
    <property type="protein sequence ID" value="ENSPMRP00000003273.1"/>
    <property type="gene ID" value="ENSPMRG00000002311.1"/>
</dbReference>
<comment type="similarity">
    <text evidence="2">Belongs to the glycosyl hydrolase 85 family.</text>
</comment>
<keyword evidence="5" id="KW-0378">Hydrolase</keyword>
<dbReference type="InterPro" id="IPR005201">
    <property type="entry name" value="TIM_ENGase"/>
</dbReference>
<reference evidence="13 14" key="1">
    <citation type="journal article" date="2019" name="Proc. Natl. Acad. Sci. U.S.A.">
        <title>Regulatory changes in pterin and carotenoid genes underlie balanced color polymorphisms in the wall lizard.</title>
        <authorList>
            <person name="Andrade P."/>
            <person name="Pinho C."/>
            <person name="Perez I de Lanuza G."/>
            <person name="Afonso S."/>
            <person name="Brejcha J."/>
            <person name="Rubin C.J."/>
            <person name="Wallerman O."/>
            <person name="Pereira P."/>
            <person name="Sabatino S.J."/>
            <person name="Bellati A."/>
            <person name="Pellitteri-Rosa D."/>
            <person name="Bosakova Z."/>
            <person name="Bunikis I."/>
            <person name="Carretero M.A."/>
            <person name="Feiner N."/>
            <person name="Marsik P."/>
            <person name="Pauperio F."/>
            <person name="Salvi D."/>
            <person name="Soler L."/>
            <person name="While G.M."/>
            <person name="Uller T."/>
            <person name="Font E."/>
            <person name="Andersson L."/>
            <person name="Carneiro M."/>
        </authorList>
    </citation>
    <scope>NUCLEOTIDE SEQUENCE</scope>
</reference>
<dbReference type="Gene3D" id="3.20.20.80">
    <property type="entry name" value="Glycosidases"/>
    <property type="match status" value="1"/>
</dbReference>
<evidence type="ECO:0000256" key="6">
    <source>
        <dbReference type="ARBA" id="ARBA00023295"/>
    </source>
</evidence>
<evidence type="ECO:0000313" key="13">
    <source>
        <dbReference type="Ensembl" id="ENSPMRP00000003273.1"/>
    </source>
</evidence>
<evidence type="ECO:0000256" key="9">
    <source>
        <dbReference type="ARBA" id="ARBA00072457"/>
    </source>
</evidence>
<reference evidence="13" key="2">
    <citation type="submission" date="2025-08" db="UniProtKB">
        <authorList>
            <consortium name="Ensembl"/>
        </authorList>
    </citation>
    <scope>IDENTIFICATION</scope>
</reference>
<evidence type="ECO:0000256" key="1">
    <source>
        <dbReference type="ARBA" id="ARBA00004514"/>
    </source>
</evidence>
<comment type="catalytic activity">
    <reaction evidence="7">
        <text>an N(4)-(oligosaccharide-(1-&gt;3)-[oligosaccharide-(1-&gt;6)]-beta-D-Man-(1-&gt;4)-beta-D-GlcNAc-(1-&gt;4)-alpha-D-GlcNAc)-L-asparaginyl-[protein] + H2O = an oligosaccharide-(1-&gt;3)-[oligosaccharide-(1-&gt;6)]-beta-D-Man-(1-&gt;4)-D-GlcNAc + N(4)-(N-acetyl-beta-D-glucosaminyl)-L-asparaginyl-[protein]</text>
        <dbReference type="Rhea" id="RHEA:73067"/>
        <dbReference type="Rhea" id="RHEA-COMP:12603"/>
        <dbReference type="Rhea" id="RHEA-COMP:18176"/>
        <dbReference type="ChEBI" id="CHEBI:15377"/>
        <dbReference type="ChEBI" id="CHEBI:132248"/>
        <dbReference type="ChEBI" id="CHEBI:192714"/>
        <dbReference type="ChEBI" id="CHEBI:192715"/>
        <dbReference type="EC" id="3.2.1.96"/>
    </reaction>
</comment>
<feature type="compositionally biased region" description="Basic and acidic residues" evidence="10">
    <location>
        <begin position="42"/>
        <end position="79"/>
    </location>
</feature>
<dbReference type="RefSeq" id="XP_028570924.1">
    <property type="nucleotide sequence ID" value="XM_028715091.1"/>
</dbReference>
<evidence type="ECO:0000256" key="5">
    <source>
        <dbReference type="ARBA" id="ARBA00022801"/>
    </source>
</evidence>
<dbReference type="InterPro" id="IPR057882">
    <property type="entry name" value="ENGase_C"/>
</dbReference>
<feature type="domain" description="Cytosolic endo-beta-N-acetylglucosaminidase C-terminal" evidence="12">
    <location>
        <begin position="684"/>
        <end position="794"/>
    </location>
</feature>
<organism evidence="13 14">
    <name type="scientific">Podarcis muralis</name>
    <name type="common">Wall lizard</name>
    <name type="synonym">Lacerta muralis</name>
    <dbReference type="NCBI Taxonomy" id="64176"/>
    <lineage>
        <taxon>Eukaryota</taxon>
        <taxon>Metazoa</taxon>
        <taxon>Chordata</taxon>
        <taxon>Craniata</taxon>
        <taxon>Vertebrata</taxon>
        <taxon>Euteleostomi</taxon>
        <taxon>Lepidosauria</taxon>
        <taxon>Squamata</taxon>
        <taxon>Bifurcata</taxon>
        <taxon>Unidentata</taxon>
        <taxon>Episquamata</taxon>
        <taxon>Laterata</taxon>
        <taxon>Lacertibaenia</taxon>
        <taxon>Lacertidae</taxon>
        <taxon>Podarcis</taxon>
    </lineage>
</organism>
<dbReference type="PANTHER" id="PTHR13246">
    <property type="entry name" value="ENDO BETA N-ACETYLGLUCOSAMINIDASE"/>
    <property type="match status" value="1"/>
</dbReference>
<protein>
    <recommendedName>
        <fullName evidence="9">Cytosolic endo-beta-N-acetylglucosaminidase</fullName>
        <ecNumber evidence="3">3.2.1.96</ecNumber>
    </recommendedName>
</protein>
<dbReference type="GeneID" id="114589072"/>
<evidence type="ECO:0000259" key="11">
    <source>
        <dbReference type="Pfam" id="PF03644"/>
    </source>
</evidence>
<dbReference type="Gene3D" id="2.60.120.260">
    <property type="entry name" value="Galactose-binding domain-like"/>
    <property type="match status" value="2"/>
</dbReference>
<proteinExistence type="inferred from homology"/>
<dbReference type="GO" id="GO:0005829">
    <property type="term" value="C:cytosol"/>
    <property type="evidence" value="ECO:0007669"/>
    <property type="project" value="UniProtKB-SubCell"/>
</dbReference>
<evidence type="ECO:0000256" key="10">
    <source>
        <dbReference type="SAM" id="MobiDB-lite"/>
    </source>
</evidence>
<dbReference type="InterPro" id="IPR032979">
    <property type="entry name" value="ENGase"/>
</dbReference>
<evidence type="ECO:0000256" key="2">
    <source>
        <dbReference type="ARBA" id="ARBA00007849"/>
    </source>
</evidence>
<comment type="function">
    <text evidence="8">Endoglycosidase that releases N-glycans from glycoproteins by cleaving the beta-1,4-glycosidic bond in the N,N'-diacetylchitobiose core. Involved in the processing of free oligosaccharides in the cytosol.</text>
</comment>
<dbReference type="Pfam" id="PF25529">
    <property type="entry name" value="Ig_ENGASE1_C"/>
    <property type="match status" value="1"/>
</dbReference>
<reference evidence="13" key="3">
    <citation type="submission" date="2025-09" db="UniProtKB">
        <authorList>
            <consortium name="Ensembl"/>
        </authorList>
    </citation>
    <scope>IDENTIFICATION</scope>
</reference>
<dbReference type="GeneTree" id="ENSGT00390000018512"/>
<dbReference type="OrthoDB" id="284473at2759"/>
<dbReference type="KEGG" id="pmua:114589072"/>
<dbReference type="Pfam" id="PF03644">
    <property type="entry name" value="Glyco_hydro_85"/>
    <property type="match status" value="1"/>
</dbReference>
<feature type="region of interest" description="Disordered" evidence="10">
    <location>
        <begin position="20"/>
        <end position="87"/>
    </location>
</feature>
<keyword evidence="6" id="KW-0326">Glycosidase</keyword>
<accession>A0A670HU92</accession>
<evidence type="ECO:0000256" key="3">
    <source>
        <dbReference type="ARBA" id="ARBA00012566"/>
    </source>
</evidence>
<name>A0A670HU92_PODMU</name>
<dbReference type="CDD" id="cd06547">
    <property type="entry name" value="GH85_ENGase"/>
    <property type="match status" value="1"/>
</dbReference>
<sequence>MPGLPGRLVAGSCSGWICCGDWPDPGRPLPPCDGGRRRKAQREREREGEMEGREQDGGGRRGAKRADDESHGGPEEPRPAKGRFRPGLGLQLDMESQRTSVLHRVVNFAPSPLPARQYDTKTTEPISFYLSGLEELLAWKPTSDDAFNVSTEPLAKHEPPFNSRRPRTLVCHDMKGGYLEDRFIQGASVDDPFVFYHWCYIDIFVYFSHRNVTIPPVVWTNAAHRNGVLMLGTFITEWGDGAKMCESFLASEEAYRAVADQLAAIAQFYRFDGWLVNIENSLSVSAARNLVHFLRYLTAQVHRAVPGGQVVWYDSVLQNGELKWQNELNEKNRVYFDACDGFFTNYNWTEEHLLRTREMADDRRADIYVGVDVFGRGVVVSSGFDTNKSLRMIREQGLSVAIFAPGWVYEHLGPTDFLNNEDKFWALLSNLLPTHSIGSLPFSSSFSLGMGKRHFHNGQESRMEPWYHLSAQEVQPLNAEVFQERRMGPWYHLSAQEVQPVYAEFWMPNGGRLRTRCCLQDAWCGGSSLLLEGTIPSNEDHVTARLFSFQVPAPPRLFLVIIYKHEASSQGVSFAPVFTTRQSSSCFSSGESGEPRKHKPSLLPTPPHYLAQLLRGTGLRGEHDWQSRCYELELQNCFLDQLSVTVSRRQSGRNEVPFACRLGRIWVLDATALRPLPSADAAIPVSPLEVAHVRWQRLSAGELSLSLTLRWTYPPSKATCFRVHYRRGSCGSGPEPRLLPIGVAYAPQYRVTELTVPGALSESSCRLEFLVEPVPDDGFQVDAAMWGKLVFVYSDPKLPSPGPAPEGTSSS</sequence>